<dbReference type="CDD" id="cd02042">
    <property type="entry name" value="ParAB_family"/>
    <property type="match status" value="1"/>
</dbReference>
<evidence type="ECO:0000259" key="1">
    <source>
        <dbReference type="Pfam" id="PF13614"/>
    </source>
</evidence>
<reference evidence="2 3" key="1">
    <citation type="journal article" date="2016" name="Nat. Commun.">
        <title>Thousands of microbial genomes shed light on interconnected biogeochemical processes in an aquifer system.</title>
        <authorList>
            <person name="Anantharaman K."/>
            <person name="Brown C.T."/>
            <person name="Hug L.A."/>
            <person name="Sharon I."/>
            <person name="Castelle C.J."/>
            <person name="Probst A.J."/>
            <person name="Thomas B.C."/>
            <person name="Singh A."/>
            <person name="Wilkins M.J."/>
            <person name="Karaoz U."/>
            <person name="Brodie E.L."/>
            <person name="Williams K.H."/>
            <person name="Hubbard S.S."/>
            <person name="Banfield J.F."/>
        </authorList>
    </citation>
    <scope>NUCLEOTIDE SEQUENCE [LARGE SCALE GENOMIC DNA]</scope>
</reference>
<dbReference type="InterPro" id="IPR027417">
    <property type="entry name" value="P-loop_NTPase"/>
</dbReference>
<proteinExistence type="predicted"/>
<dbReference type="InterPro" id="IPR025669">
    <property type="entry name" value="AAA_dom"/>
</dbReference>
<organism evidence="2 3">
    <name type="scientific">Candidatus Uhrbacteria bacterium RIFCSPHIGHO2_01_FULL_63_20</name>
    <dbReference type="NCBI Taxonomy" id="1802385"/>
    <lineage>
        <taxon>Bacteria</taxon>
        <taxon>Candidatus Uhriibacteriota</taxon>
    </lineage>
</organism>
<accession>A0A1F7TNP4</accession>
<dbReference type="FunFam" id="3.40.50.300:FF:000285">
    <property type="entry name" value="Sporulation initiation inhibitor Soj"/>
    <property type="match status" value="1"/>
</dbReference>
<evidence type="ECO:0000313" key="2">
    <source>
        <dbReference type="EMBL" id="OGL67164.1"/>
    </source>
</evidence>
<gene>
    <name evidence="2" type="ORF">A2856_03820</name>
</gene>
<name>A0A1F7TNP4_9BACT</name>
<dbReference type="PIRSF" id="PIRSF009320">
    <property type="entry name" value="Nuc_binding_HP_1000"/>
    <property type="match status" value="1"/>
</dbReference>
<protein>
    <submittedName>
        <fullName evidence="2">Chromosome partitioning protein ParA</fullName>
    </submittedName>
</protein>
<dbReference type="Gene3D" id="3.40.50.300">
    <property type="entry name" value="P-loop containing nucleotide triphosphate hydrolases"/>
    <property type="match status" value="1"/>
</dbReference>
<comment type="caution">
    <text evidence="2">The sequence shown here is derived from an EMBL/GenBank/DDBJ whole genome shotgun (WGS) entry which is preliminary data.</text>
</comment>
<dbReference type="STRING" id="1802385.A2856_03820"/>
<evidence type="ECO:0000313" key="3">
    <source>
        <dbReference type="Proteomes" id="UP000177885"/>
    </source>
</evidence>
<dbReference type="PANTHER" id="PTHR13696">
    <property type="entry name" value="P-LOOP CONTAINING NUCLEOSIDE TRIPHOSPHATE HYDROLASE"/>
    <property type="match status" value="1"/>
</dbReference>
<sequence>MAHIVAVANQKGGVGKTTTAVNLAAYLADAGKFVLLVDLDPQANASSALGVDHRNIPHGVYEALIGAVPARNAVLPTPHQGLKVLPATQALAGAAVELVGAEEREHFLRKTLLELKNDYDYVLIDLPPSLGIITVNGFVAADSVLIPVQAEYFALEGVGQLLNTINMIKDSLKPELDVMGAVITMYDSRTRLSREVLEELYKYFPNKIFRSVIPRSVRLAEAPSFGKTIVHYDPSSKAAKAYERLAREFIMREEGVI</sequence>
<feature type="domain" description="AAA" evidence="1">
    <location>
        <begin position="3"/>
        <end position="177"/>
    </location>
</feature>
<dbReference type="EMBL" id="MGDT01000003">
    <property type="protein sequence ID" value="OGL67164.1"/>
    <property type="molecule type" value="Genomic_DNA"/>
</dbReference>
<dbReference type="SUPFAM" id="SSF52540">
    <property type="entry name" value="P-loop containing nucleoside triphosphate hydrolases"/>
    <property type="match status" value="1"/>
</dbReference>
<dbReference type="Proteomes" id="UP000177885">
    <property type="component" value="Unassembled WGS sequence"/>
</dbReference>
<dbReference type="Pfam" id="PF13614">
    <property type="entry name" value="AAA_31"/>
    <property type="match status" value="1"/>
</dbReference>
<dbReference type="AlphaFoldDB" id="A0A1F7TNP4"/>
<dbReference type="PANTHER" id="PTHR13696:SF52">
    <property type="entry name" value="PARA FAMILY PROTEIN CT_582"/>
    <property type="match status" value="1"/>
</dbReference>
<dbReference type="InterPro" id="IPR050678">
    <property type="entry name" value="DNA_Partitioning_ATPase"/>
</dbReference>